<feature type="domain" description="EthD" evidence="3">
    <location>
        <begin position="30"/>
        <end position="129"/>
    </location>
</feature>
<evidence type="ECO:0000259" key="3">
    <source>
        <dbReference type="Pfam" id="PF07110"/>
    </source>
</evidence>
<reference evidence="4 5" key="1">
    <citation type="submission" date="2023-08" db="EMBL/GenBank/DDBJ databases">
        <title>Black Yeasts Isolated from many extreme environments.</title>
        <authorList>
            <person name="Coleine C."/>
            <person name="Stajich J.E."/>
            <person name="Selbmann L."/>
        </authorList>
    </citation>
    <scope>NUCLEOTIDE SEQUENCE [LARGE SCALE GENOMIC DNA]</scope>
    <source>
        <strain evidence="4 5">CCFEE 5910</strain>
    </source>
</reference>
<dbReference type="EMBL" id="JAVRRJ010000007">
    <property type="protein sequence ID" value="KAK5083032.1"/>
    <property type="molecule type" value="Genomic_DNA"/>
</dbReference>
<accession>A0AAN7Y4U2</accession>
<protein>
    <recommendedName>
        <fullName evidence="3">EthD domain-containing protein</fullName>
    </recommendedName>
</protein>
<evidence type="ECO:0000313" key="5">
    <source>
        <dbReference type="Proteomes" id="UP001309876"/>
    </source>
</evidence>
<dbReference type="Gene3D" id="3.30.70.100">
    <property type="match status" value="1"/>
</dbReference>
<dbReference type="Proteomes" id="UP001309876">
    <property type="component" value="Unassembled WGS sequence"/>
</dbReference>
<sequence>MAETGTQPTSANSNIQRQRLLRVTLLAYRNPNLTEEQFHYHWTNIHAPKVSAHLAKFGILSYKQYHCPSSLRQSFTFAIPSLSKGADSAADYDGFVELLMPSLDCYEKALQDEYYVNVVAPDDKYFADMERSKMLVGWEEVYVQDGKPVNFPQSTEQAMEESSRTENID</sequence>
<dbReference type="InterPro" id="IPR011008">
    <property type="entry name" value="Dimeric_a/b-barrel"/>
</dbReference>
<gene>
    <name evidence="4" type="ORF">LTR05_006914</name>
</gene>
<dbReference type="InterPro" id="IPR009799">
    <property type="entry name" value="EthD_dom"/>
</dbReference>
<dbReference type="AlphaFoldDB" id="A0AAN7Y4U2"/>
<feature type="region of interest" description="Disordered" evidence="2">
    <location>
        <begin position="149"/>
        <end position="169"/>
    </location>
</feature>
<dbReference type="SUPFAM" id="SSF54909">
    <property type="entry name" value="Dimeric alpha+beta barrel"/>
    <property type="match status" value="1"/>
</dbReference>
<name>A0AAN7Y4U2_9EURO</name>
<evidence type="ECO:0000313" key="4">
    <source>
        <dbReference type="EMBL" id="KAK5083032.1"/>
    </source>
</evidence>
<evidence type="ECO:0000256" key="2">
    <source>
        <dbReference type="SAM" id="MobiDB-lite"/>
    </source>
</evidence>
<organism evidence="4 5">
    <name type="scientific">Lithohypha guttulata</name>
    <dbReference type="NCBI Taxonomy" id="1690604"/>
    <lineage>
        <taxon>Eukaryota</taxon>
        <taxon>Fungi</taxon>
        <taxon>Dikarya</taxon>
        <taxon>Ascomycota</taxon>
        <taxon>Pezizomycotina</taxon>
        <taxon>Eurotiomycetes</taxon>
        <taxon>Chaetothyriomycetidae</taxon>
        <taxon>Chaetothyriales</taxon>
        <taxon>Trichomeriaceae</taxon>
        <taxon>Lithohypha</taxon>
    </lineage>
</organism>
<comment type="similarity">
    <text evidence="1">Belongs to the tpcK family.</text>
</comment>
<dbReference type="GO" id="GO:0016491">
    <property type="term" value="F:oxidoreductase activity"/>
    <property type="evidence" value="ECO:0007669"/>
    <property type="project" value="InterPro"/>
</dbReference>
<keyword evidence="5" id="KW-1185">Reference proteome</keyword>
<dbReference type="Pfam" id="PF07110">
    <property type="entry name" value="EthD"/>
    <property type="match status" value="1"/>
</dbReference>
<evidence type="ECO:0000256" key="1">
    <source>
        <dbReference type="ARBA" id="ARBA00005986"/>
    </source>
</evidence>
<comment type="caution">
    <text evidence="4">The sequence shown here is derived from an EMBL/GenBank/DDBJ whole genome shotgun (WGS) entry which is preliminary data.</text>
</comment>
<proteinExistence type="inferred from homology"/>